<name>A0ABV6RDA5_9MICO</name>
<feature type="transmembrane region" description="Helical" evidence="1">
    <location>
        <begin position="71"/>
        <end position="93"/>
    </location>
</feature>
<dbReference type="Proteomes" id="UP001589793">
    <property type="component" value="Unassembled WGS sequence"/>
</dbReference>
<accession>A0ABV6RDA5</accession>
<feature type="transmembrane region" description="Helical" evidence="1">
    <location>
        <begin position="100"/>
        <end position="119"/>
    </location>
</feature>
<feature type="transmembrane region" description="Helical" evidence="1">
    <location>
        <begin position="38"/>
        <end position="59"/>
    </location>
</feature>
<proteinExistence type="predicted"/>
<keyword evidence="1" id="KW-0472">Membrane</keyword>
<feature type="transmembrane region" description="Helical" evidence="1">
    <location>
        <begin position="154"/>
        <end position="175"/>
    </location>
</feature>
<reference evidence="2 3" key="1">
    <citation type="submission" date="2024-09" db="EMBL/GenBank/DDBJ databases">
        <authorList>
            <person name="Sun Q."/>
            <person name="Mori K."/>
        </authorList>
    </citation>
    <scope>NUCLEOTIDE SEQUENCE [LARGE SCALE GENOMIC DNA]</scope>
    <source>
        <strain evidence="2 3">CICC 10874</strain>
    </source>
</reference>
<evidence type="ECO:0000313" key="3">
    <source>
        <dbReference type="Proteomes" id="UP001589793"/>
    </source>
</evidence>
<sequence length="181" mass="20012">MLTEFLRDQAFAIAWLAVMGAGWFGWAQEDPRPGLRPLWGAGSVLGLLLGTGFGLLVWRNWATATALDGRYGVFAAVVVAEVVLIGGGCLLLARRRLTRWYGWWIGLCVALHFVPLAWVFSDWSYLLLTAVQVLGLLAMLPVMRRTEHATSRWACPWIAGTFLLYAALSAGLFLAEHGYPF</sequence>
<gene>
    <name evidence="2" type="ORF">ACFFF6_10345</name>
</gene>
<evidence type="ECO:0000256" key="1">
    <source>
        <dbReference type="SAM" id="Phobius"/>
    </source>
</evidence>
<dbReference type="EMBL" id="JBHLSV010000010">
    <property type="protein sequence ID" value="MFC0674352.1"/>
    <property type="molecule type" value="Genomic_DNA"/>
</dbReference>
<comment type="caution">
    <text evidence="2">The sequence shown here is derived from an EMBL/GenBank/DDBJ whole genome shotgun (WGS) entry which is preliminary data.</text>
</comment>
<keyword evidence="1" id="KW-0812">Transmembrane</keyword>
<feature type="transmembrane region" description="Helical" evidence="1">
    <location>
        <begin position="125"/>
        <end position="142"/>
    </location>
</feature>
<dbReference type="RefSeq" id="WP_376980354.1">
    <property type="nucleotide sequence ID" value="NZ_JBHLSV010000010.1"/>
</dbReference>
<organism evidence="2 3">
    <name type="scientific">Brachybacterium hainanense</name>
    <dbReference type="NCBI Taxonomy" id="1541174"/>
    <lineage>
        <taxon>Bacteria</taxon>
        <taxon>Bacillati</taxon>
        <taxon>Actinomycetota</taxon>
        <taxon>Actinomycetes</taxon>
        <taxon>Micrococcales</taxon>
        <taxon>Dermabacteraceae</taxon>
        <taxon>Brachybacterium</taxon>
    </lineage>
</organism>
<evidence type="ECO:0000313" key="2">
    <source>
        <dbReference type="EMBL" id="MFC0674352.1"/>
    </source>
</evidence>
<keyword evidence="3" id="KW-1185">Reference proteome</keyword>
<feature type="transmembrane region" description="Helical" evidence="1">
    <location>
        <begin position="6"/>
        <end position="26"/>
    </location>
</feature>
<keyword evidence="1" id="KW-1133">Transmembrane helix</keyword>
<protein>
    <submittedName>
        <fullName evidence="2">Uncharacterized protein</fullName>
    </submittedName>
</protein>